<sequence length="192" mass="22216">MEEELANLRLLDEEEEAFQEEVAVVDRSYQFCLVGRCLTDSVVHFPSLRNIMANLWHPIGGICITDLIEKSFIEYDTSILTLGLKKFMRIRARLDVSNPLKRKKKILIGKEMTVYARFQYKKLSLFCFISGKQGHSESFCPFRLRIEPVNIVFGWDISLRVVARWRVGSSDKPMDPNGAMRVWKVTIRVVNG</sequence>
<organism evidence="2 3">
    <name type="scientific">Gossypium arboreum</name>
    <name type="common">Tree cotton</name>
    <name type="synonym">Gossypium nanking</name>
    <dbReference type="NCBI Taxonomy" id="29729"/>
    <lineage>
        <taxon>Eukaryota</taxon>
        <taxon>Viridiplantae</taxon>
        <taxon>Streptophyta</taxon>
        <taxon>Embryophyta</taxon>
        <taxon>Tracheophyta</taxon>
        <taxon>Spermatophyta</taxon>
        <taxon>Magnoliopsida</taxon>
        <taxon>eudicotyledons</taxon>
        <taxon>Gunneridae</taxon>
        <taxon>Pentapetalae</taxon>
        <taxon>rosids</taxon>
        <taxon>malvids</taxon>
        <taxon>Malvales</taxon>
        <taxon>Malvaceae</taxon>
        <taxon>Malvoideae</taxon>
        <taxon>Gossypium</taxon>
    </lineage>
</organism>
<accession>A0ABR0NBK0</accession>
<evidence type="ECO:0000259" key="1">
    <source>
        <dbReference type="Pfam" id="PF14392"/>
    </source>
</evidence>
<dbReference type="PANTHER" id="PTHR31286">
    <property type="entry name" value="GLYCINE-RICH CELL WALL STRUCTURAL PROTEIN 1.8-LIKE"/>
    <property type="match status" value="1"/>
</dbReference>
<dbReference type="EMBL" id="JARKNE010000010">
    <property type="protein sequence ID" value="KAK5792371.1"/>
    <property type="molecule type" value="Genomic_DNA"/>
</dbReference>
<dbReference type="PANTHER" id="PTHR31286:SF153">
    <property type="entry name" value="DUF4283 DOMAIN PROTEIN"/>
    <property type="match status" value="1"/>
</dbReference>
<reference evidence="2 3" key="1">
    <citation type="submission" date="2023-03" db="EMBL/GenBank/DDBJ databases">
        <title>WGS of Gossypium arboreum.</title>
        <authorList>
            <person name="Yu D."/>
        </authorList>
    </citation>
    <scope>NUCLEOTIDE SEQUENCE [LARGE SCALE GENOMIC DNA]</scope>
    <source>
        <tissue evidence="2">Leaf</tissue>
    </source>
</reference>
<proteinExistence type="predicted"/>
<dbReference type="Proteomes" id="UP001358586">
    <property type="component" value="Chromosome 10"/>
</dbReference>
<feature type="domain" description="Zinc knuckle CX2CX4HX4C" evidence="1">
    <location>
        <begin position="94"/>
        <end position="142"/>
    </location>
</feature>
<name>A0ABR0NBK0_GOSAR</name>
<dbReference type="Pfam" id="PF14392">
    <property type="entry name" value="zf-CCHC_4"/>
    <property type="match status" value="1"/>
</dbReference>
<dbReference type="InterPro" id="IPR025836">
    <property type="entry name" value="Zn_knuckle_CX2CX4HX4C"/>
</dbReference>
<protein>
    <recommendedName>
        <fullName evidence="1">Zinc knuckle CX2CX4HX4C domain-containing protein</fullName>
    </recommendedName>
</protein>
<comment type="caution">
    <text evidence="2">The sequence shown here is derived from an EMBL/GenBank/DDBJ whole genome shotgun (WGS) entry which is preliminary data.</text>
</comment>
<evidence type="ECO:0000313" key="2">
    <source>
        <dbReference type="EMBL" id="KAK5792371.1"/>
    </source>
</evidence>
<evidence type="ECO:0000313" key="3">
    <source>
        <dbReference type="Proteomes" id="UP001358586"/>
    </source>
</evidence>
<gene>
    <name evidence="2" type="ORF">PVK06_033485</name>
</gene>
<dbReference type="InterPro" id="IPR040256">
    <property type="entry name" value="At4g02000-like"/>
</dbReference>
<keyword evidence="3" id="KW-1185">Reference proteome</keyword>